<feature type="compositionally biased region" description="Basic and acidic residues" evidence="1">
    <location>
        <begin position="1"/>
        <end position="15"/>
    </location>
</feature>
<evidence type="ECO:0000313" key="2">
    <source>
        <dbReference type="EMBL" id="KPW19978.1"/>
    </source>
</evidence>
<evidence type="ECO:0000313" key="3">
    <source>
        <dbReference type="Proteomes" id="UP000050297"/>
    </source>
</evidence>
<sequence>MRSHDVPERQRKNRDPSTSGIKPAVPVSFIAKPGRGSAFH</sequence>
<protein>
    <submittedName>
        <fullName evidence="2">Uncharacterized protein</fullName>
    </submittedName>
</protein>
<dbReference type="AlphaFoldDB" id="A0A0L8INV6"/>
<comment type="caution">
    <text evidence="2">The sequence shown here is derived from an EMBL/GenBank/DDBJ whole genome shotgun (WGS) entry which is preliminary data.</text>
</comment>
<accession>A0A0L8INV6</accession>
<dbReference type="Proteomes" id="UP000050297">
    <property type="component" value="Unassembled WGS sequence"/>
</dbReference>
<feature type="region of interest" description="Disordered" evidence="1">
    <location>
        <begin position="1"/>
        <end position="40"/>
    </location>
</feature>
<organism evidence="2 3">
    <name type="scientific">Pseudomonas syringae pv. aceris</name>
    <dbReference type="NCBI Taxonomy" id="199198"/>
    <lineage>
        <taxon>Bacteria</taxon>
        <taxon>Pseudomonadati</taxon>
        <taxon>Pseudomonadota</taxon>
        <taxon>Gammaproteobacteria</taxon>
        <taxon>Pseudomonadales</taxon>
        <taxon>Pseudomonadaceae</taxon>
        <taxon>Pseudomonas</taxon>
        <taxon>Pseudomonas syringae</taxon>
    </lineage>
</organism>
<name>A0A0L8INV6_PSESX</name>
<dbReference type="EMBL" id="LJPM01000268">
    <property type="protein sequence ID" value="KPW19978.1"/>
    <property type="molecule type" value="Genomic_DNA"/>
</dbReference>
<gene>
    <name evidence="2" type="ORF">ALO91_101795</name>
</gene>
<reference evidence="2 3" key="1">
    <citation type="submission" date="2015-09" db="EMBL/GenBank/DDBJ databases">
        <title>Genome announcement of multiple Pseudomonas syringae strains.</title>
        <authorList>
            <person name="Thakur S."/>
            <person name="Wang P.W."/>
            <person name="Gong Y."/>
            <person name="Weir B.S."/>
            <person name="Guttman D.S."/>
        </authorList>
    </citation>
    <scope>NUCLEOTIDE SEQUENCE [LARGE SCALE GENOMIC DNA]</scope>
    <source>
        <strain evidence="2 3">ICMP2802</strain>
    </source>
</reference>
<evidence type="ECO:0000256" key="1">
    <source>
        <dbReference type="SAM" id="MobiDB-lite"/>
    </source>
</evidence>
<proteinExistence type="predicted"/>